<evidence type="ECO:0000313" key="1">
    <source>
        <dbReference type="EMBL" id="ARE86878.1"/>
    </source>
</evidence>
<name>A0AAC9WFJ9_9CLOT</name>
<evidence type="ECO:0000313" key="2">
    <source>
        <dbReference type="Proteomes" id="UP000192478"/>
    </source>
</evidence>
<organism evidence="1 2">
    <name type="scientific">Clostridium formicaceticum</name>
    <dbReference type="NCBI Taxonomy" id="1497"/>
    <lineage>
        <taxon>Bacteria</taxon>
        <taxon>Bacillati</taxon>
        <taxon>Bacillota</taxon>
        <taxon>Clostridia</taxon>
        <taxon>Eubacteriales</taxon>
        <taxon>Clostridiaceae</taxon>
        <taxon>Clostridium</taxon>
    </lineage>
</organism>
<dbReference type="AlphaFoldDB" id="A0AAC9WFJ9"/>
<proteinExistence type="predicted"/>
<accession>A0AAC9WFJ9</accession>
<reference evidence="1 2" key="1">
    <citation type="submission" date="2017-03" db="EMBL/GenBank/DDBJ databases">
        <title>Complete sequence of Clostridium formicaceticum DSM 92.</title>
        <authorList>
            <person name="Poehlein A."/>
            <person name="Karl M."/>
            <person name="Bengelsdorf F.R."/>
            <person name="Duerre P."/>
            <person name="Daniel R."/>
        </authorList>
    </citation>
    <scope>NUCLEOTIDE SEQUENCE [LARGE SCALE GENOMIC DNA]</scope>
    <source>
        <strain evidence="1 2">DSM 92</strain>
    </source>
</reference>
<gene>
    <name evidence="1" type="ORF">CLFO_12290</name>
</gene>
<sequence length="32" mass="3799">MEGYSKENRNNKIKQLYYFVKTNSQGGPIDEF</sequence>
<protein>
    <submittedName>
        <fullName evidence="1">Uncharacterized protein</fullName>
    </submittedName>
</protein>
<dbReference type="Proteomes" id="UP000192478">
    <property type="component" value="Chromosome"/>
</dbReference>
<dbReference type="EMBL" id="CP020559">
    <property type="protein sequence ID" value="ARE86878.1"/>
    <property type="molecule type" value="Genomic_DNA"/>
</dbReference>